<feature type="coiled-coil region" evidence="21">
    <location>
        <begin position="979"/>
        <end position="1006"/>
    </location>
</feature>
<dbReference type="EC" id="1.3.5.1" evidence="20"/>
<keyword evidence="7" id="KW-0999">Mitochondrion inner membrane</keyword>
<evidence type="ECO:0000256" key="19">
    <source>
        <dbReference type="PIRSR" id="PIRSR611281-4"/>
    </source>
</evidence>
<dbReference type="NCBIfam" id="TIGR01816">
    <property type="entry name" value="sdhA_forward"/>
    <property type="match status" value="1"/>
</dbReference>
<feature type="binding site" evidence="17">
    <location>
        <position position="1535"/>
    </location>
    <ligand>
        <name>substrate</name>
    </ligand>
</feature>
<dbReference type="InterPro" id="IPR020843">
    <property type="entry name" value="ER"/>
</dbReference>
<dbReference type="InterPro" id="IPR036291">
    <property type="entry name" value="NAD(P)-bd_dom_sf"/>
</dbReference>
<evidence type="ECO:0000256" key="21">
    <source>
        <dbReference type="SAM" id="Coils"/>
    </source>
</evidence>
<evidence type="ECO:0000256" key="7">
    <source>
        <dbReference type="ARBA" id="ARBA00022792"/>
    </source>
</evidence>
<feature type="modified residue" description="Tele-8alpha-FAD histidine" evidence="19">
    <location>
        <position position="1325"/>
    </location>
</feature>
<feature type="binding site" evidence="18">
    <location>
        <begin position="1294"/>
        <end position="1299"/>
    </location>
    <ligand>
        <name>FAD</name>
        <dbReference type="ChEBI" id="CHEBI:57692"/>
    </ligand>
</feature>
<comment type="catalytic activity">
    <reaction evidence="14 20">
        <text>a quinone + succinate = fumarate + a quinol</text>
        <dbReference type="Rhea" id="RHEA:40523"/>
        <dbReference type="ChEBI" id="CHEBI:24646"/>
        <dbReference type="ChEBI" id="CHEBI:29806"/>
        <dbReference type="ChEBI" id="CHEBI:30031"/>
        <dbReference type="ChEBI" id="CHEBI:132124"/>
        <dbReference type="EC" id="1.3.5.1"/>
    </reaction>
</comment>
<evidence type="ECO:0000256" key="4">
    <source>
        <dbReference type="ARBA" id="ARBA00022448"/>
    </source>
</evidence>
<evidence type="ECO:0000256" key="2">
    <source>
        <dbReference type="ARBA" id="ARBA00004788"/>
    </source>
</evidence>
<protein>
    <recommendedName>
        <fullName evidence="20">Succinate dehydrogenase [ubiquinone] flavoprotein subunit, mitochondrial</fullName>
        <ecNumber evidence="20">1.3.5.1</ecNumber>
    </recommendedName>
</protein>
<evidence type="ECO:0000313" key="24">
    <source>
        <dbReference type="EMBL" id="RLN53169.1"/>
    </source>
</evidence>
<dbReference type="InterPro" id="IPR013154">
    <property type="entry name" value="ADH-like_N"/>
</dbReference>
<evidence type="ECO:0000256" key="18">
    <source>
        <dbReference type="PIRSR" id="PIRSR611281-3"/>
    </source>
</evidence>
<evidence type="ECO:0000256" key="1">
    <source>
        <dbReference type="ARBA" id="ARBA00004443"/>
    </source>
</evidence>
<evidence type="ECO:0000256" key="3">
    <source>
        <dbReference type="ARBA" id="ARBA00008040"/>
    </source>
</evidence>
<dbReference type="CDD" id="cd08267">
    <property type="entry name" value="MDR1"/>
    <property type="match status" value="1"/>
</dbReference>
<comment type="pathway">
    <text evidence="2 20">Carbohydrate metabolism; tricarboxylic acid cycle; fumarate from succinate (eukaryal route): step 1/1.</text>
</comment>
<dbReference type="InterPro" id="IPR036188">
    <property type="entry name" value="FAD/NAD-bd_sf"/>
</dbReference>
<feature type="compositionally biased region" description="Polar residues" evidence="22">
    <location>
        <begin position="449"/>
        <end position="460"/>
    </location>
</feature>
<dbReference type="GO" id="GO:0005743">
    <property type="term" value="C:mitochondrial inner membrane"/>
    <property type="evidence" value="ECO:0007669"/>
    <property type="project" value="UniProtKB-SubCell"/>
</dbReference>
<feature type="binding site" evidence="18">
    <location>
        <position position="1676"/>
    </location>
    <ligand>
        <name>FAD</name>
        <dbReference type="ChEBI" id="CHEBI:57692"/>
    </ligand>
</feature>
<evidence type="ECO:0000256" key="22">
    <source>
        <dbReference type="SAM" id="MobiDB-lite"/>
    </source>
</evidence>
<dbReference type="GO" id="GO:0006099">
    <property type="term" value="P:tricarboxylic acid cycle"/>
    <property type="evidence" value="ECO:0007669"/>
    <property type="project" value="UniProtKB-UniPathway"/>
</dbReference>
<dbReference type="NCBIfam" id="TIGR01812">
    <property type="entry name" value="sdhA_frdA_Gneg"/>
    <property type="match status" value="1"/>
</dbReference>
<dbReference type="SUPFAM" id="SSF51905">
    <property type="entry name" value="FAD/NAD(P)-binding domain"/>
    <property type="match status" value="1"/>
</dbReference>
<evidence type="ECO:0000256" key="14">
    <source>
        <dbReference type="ARBA" id="ARBA00049220"/>
    </source>
</evidence>
<dbReference type="InterPro" id="IPR003952">
    <property type="entry name" value="FRD_SDH_FAD_BS"/>
</dbReference>
<dbReference type="Pfam" id="PF00890">
    <property type="entry name" value="FAD_binding_2"/>
    <property type="match status" value="1"/>
</dbReference>
<dbReference type="CDD" id="cd00201">
    <property type="entry name" value="WW"/>
    <property type="match status" value="1"/>
</dbReference>
<evidence type="ECO:0000256" key="16">
    <source>
        <dbReference type="PIRSR" id="PIRSR611281-1"/>
    </source>
</evidence>
<dbReference type="InterPro" id="IPR011032">
    <property type="entry name" value="GroES-like_sf"/>
</dbReference>
<dbReference type="SUPFAM" id="SSF50129">
    <property type="entry name" value="GroES-like"/>
    <property type="match status" value="1"/>
</dbReference>
<dbReference type="Pfam" id="PF02910">
    <property type="entry name" value="Succ_DH_flav_C"/>
    <property type="match status" value="1"/>
</dbReference>
<dbReference type="Gene3D" id="1.20.58.100">
    <property type="entry name" value="Fumarate reductase/succinate dehydrogenase flavoprotein-like, C-terminal domain"/>
    <property type="match status" value="1"/>
</dbReference>
<feature type="coiled-coil region" evidence="21">
    <location>
        <begin position="783"/>
        <end position="934"/>
    </location>
</feature>
<comment type="caution">
    <text evidence="24">The sequence shown here is derived from an EMBL/GenBank/DDBJ whole genome shotgun (WGS) entry which is preliminary data.</text>
</comment>
<comment type="similarity">
    <text evidence="3 20">Belongs to the FAD-dependent oxidoreductase 2 family. FRD/SDH subfamily.</text>
</comment>
<evidence type="ECO:0000256" key="20">
    <source>
        <dbReference type="RuleBase" id="RU362051"/>
    </source>
</evidence>
<comment type="subcellular location">
    <subcellularLocation>
        <location evidence="1 20">Mitochondrion inner membrane</location>
        <topology evidence="1 20">Peripheral membrane protein</topology>
        <orientation evidence="1 20">Matrix side</orientation>
    </subcellularLocation>
</comment>
<comment type="function">
    <text evidence="15 20">Flavoprotein (FP) subunit of succinate dehydrogenase (SDH) that is involved in complex II of the mitochondrial electron transport chain and is responsible for transferring electrons from succinate to ubiquinone (coenzyme Q).</text>
</comment>
<dbReference type="PROSITE" id="PS50020">
    <property type="entry name" value="WW_DOMAIN_2"/>
    <property type="match status" value="1"/>
</dbReference>
<dbReference type="GO" id="GO:0050660">
    <property type="term" value="F:flavin adenine dinucleotide binding"/>
    <property type="evidence" value="ECO:0007669"/>
    <property type="project" value="InterPro"/>
</dbReference>
<dbReference type="EMBL" id="MBDO02000648">
    <property type="protein sequence ID" value="RLN53169.1"/>
    <property type="molecule type" value="Genomic_DNA"/>
</dbReference>
<dbReference type="SUPFAM" id="SSF56425">
    <property type="entry name" value="Succinate dehydrogenase/fumarate reductase flavoprotein, catalytic domain"/>
    <property type="match status" value="1"/>
</dbReference>
<dbReference type="Gene3D" id="3.40.50.720">
    <property type="entry name" value="NAD(P)-binding Rossmann-like Domain"/>
    <property type="match status" value="1"/>
</dbReference>
<feature type="binding site" evidence="18">
    <location>
        <begin position="1317"/>
        <end position="1332"/>
    </location>
    <ligand>
        <name>FAD</name>
        <dbReference type="ChEBI" id="CHEBI:57692"/>
    </ligand>
</feature>
<evidence type="ECO:0000256" key="17">
    <source>
        <dbReference type="PIRSR" id="PIRSR611281-2"/>
    </source>
</evidence>
<keyword evidence="10 20" id="KW-0249">Electron transport</keyword>
<dbReference type="PANTHER" id="PTHR11632:SF51">
    <property type="entry name" value="SUCCINATE DEHYDROGENASE [UBIQUINONE] FLAVOPROTEIN SUBUNIT, MITOCHONDRIAL"/>
    <property type="match status" value="1"/>
</dbReference>
<feature type="binding site" evidence="17">
    <location>
        <position position="1687"/>
    </location>
    <ligand>
        <name>substrate</name>
    </ligand>
</feature>
<evidence type="ECO:0000256" key="11">
    <source>
        <dbReference type="ARBA" id="ARBA00023002"/>
    </source>
</evidence>
<dbReference type="InterPro" id="IPR001202">
    <property type="entry name" value="WW_dom"/>
</dbReference>
<keyword evidence="12" id="KW-0496">Mitochondrion</keyword>
<feature type="active site" description="Proton acceptor" evidence="16">
    <location>
        <position position="1567"/>
    </location>
</feature>
<evidence type="ECO:0000256" key="6">
    <source>
        <dbReference type="ARBA" id="ARBA00022630"/>
    </source>
</evidence>
<dbReference type="InterPro" id="IPR036020">
    <property type="entry name" value="WW_dom_sf"/>
</dbReference>
<dbReference type="SUPFAM" id="SSF46977">
    <property type="entry name" value="Succinate dehydrogenase/fumarate reductase flavoprotein C-terminal domain"/>
    <property type="match status" value="1"/>
</dbReference>
<dbReference type="Pfam" id="PF08240">
    <property type="entry name" value="ADH_N"/>
    <property type="match status" value="1"/>
</dbReference>
<dbReference type="Gene3D" id="3.90.700.10">
    <property type="entry name" value="Succinate dehydrogenase/fumarate reductase flavoprotein, catalytic domain"/>
    <property type="match status" value="1"/>
</dbReference>
<keyword evidence="4 20" id="KW-0813">Transport</keyword>
<feature type="binding site" evidence="17">
    <location>
        <position position="1523"/>
    </location>
    <ligand>
        <name>substrate</name>
    </ligand>
</feature>
<dbReference type="SUPFAM" id="SSF51045">
    <property type="entry name" value="WW domain"/>
    <property type="match status" value="1"/>
</dbReference>
<dbReference type="FunFam" id="3.50.50.60:FF:000482">
    <property type="entry name" value="Succinate dehydrogenase complex, subunit A, flavoprotein (Fp)"/>
    <property type="match status" value="1"/>
</dbReference>
<dbReference type="InterPro" id="IPR011281">
    <property type="entry name" value="Succ_DH_flav_su_fwd"/>
</dbReference>
<dbReference type="InterPro" id="IPR037099">
    <property type="entry name" value="Fum_R/Succ_DH_flav-like_C_sf"/>
</dbReference>
<feature type="compositionally biased region" description="Polar residues" evidence="22">
    <location>
        <begin position="483"/>
        <end position="499"/>
    </location>
</feature>
<feature type="binding site" evidence="17">
    <location>
        <position position="1634"/>
    </location>
    <ligand>
        <name>substrate</name>
    </ligand>
</feature>
<keyword evidence="13 20" id="KW-0472">Membrane</keyword>
<dbReference type="SMART" id="SM00829">
    <property type="entry name" value="PKS_ER"/>
    <property type="match status" value="1"/>
</dbReference>
<feature type="binding site" evidence="18">
    <location>
        <begin position="1692"/>
        <end position="1693"/>
    </location>
    <ligand>
        <name>FAD</name>
        <dbReference type="ChEBI" id="CHEBI:57692"/>
    </ligand>
</feature>
<keyword evidence="5 20" id="KW-0816">Tricarboxylic acid cycle</keyword>
<evidence type="ECO:0000259" key="23">
    <source>
        <dbReference type="PROSITE" id="PS50020"/>
    </source>
</evidence>
<dbReference type="OrthoDB" id="71672at2759"/>
<evidence type="ECO:0000256" key="15">
    <source>
        <dbReference type="ARBA" id="ARBA00059077"/>
    </source>
</evidence>
<evidence type="ECO:0000256" key="12">
    <source>
        <dbReference type="ARBA" id="ARBA00023128"/>
    </source>
</evidence>
<dbReference type="FunFam" id="4.10.80.40:FF:000002">
    <property type="entry name" value="Succinate dehydrogenase [ubiquinone] flavoprotein subunit, mitochondrial"/>
    <property type="match status" value="1"/>
</dbReference>
<dbReference type="PANTHER" id="PTHR11632">
    <property type="entry name" value="SUCCINATE DEHYDROGENASE 2 FLAVOPROTEIN SUBUNIT"/>
    <property type="match status" value="1"/>
</dbReference>
<dbReference type="InterPro" id="IPR015939">
    <property type="entry name" value="Fum_Rdtase/Succ_DH_flav-like_C"/>
</dbReference>
<feature type="region of interest" description="Disordered" evidence="22">
    <location>
        <begin position="435"/>
        <end position="468"/>
    </location>
</feature>
<sequence length="1882" mass="210733">MVSIPSTFKAYEYYKFGDAMEEVKLNTKVAQKPLKANEVRVKIISAAVNPVDYKLVQYGPMILPTAPTAENPFRVGFDMSGKVVEIGSDVKNYQVGDEVFSMPGLDSFGTFGEYLNVQTKYLAHKPSSLTFNEAAGVPLAGQTSWQALVTYGKLQAGQRVLILGGSSGTGIFAIQMAKALGAEVITTSSFRNTELVKSLGADQVIDYTKETWSEVLTEHSVDLIYDCGVEPASWNDAAQKVLKKQSGIFVTILTVDKPIESPIGATFHQIFNKPCTEFLLEVKKLIDAGKVKVIIDSVHPLENLMEAFKVQKSSRAKGKIVIEVTKDSPEFQEALRDHAKNLGVDPGGESYLLPLVQEALLAELPPDWEQGETEDGTLYYFNPSTEESIWEHPLDAHYRELIQTKIREHDAETQQGAKESNYLKMKINELKGNLADQESAASAREKQQLDNFANQESSASAREKQHADKLAKLETENARLVKQQNQTQSEQMEANQKEAQQSRKALENKQEELDELQKRLTEQQHSAKTALDAHEKAQAELSQKLAQQEMSAEALKRQHDSEIANLREQLEKLEQQLHSSKTTADEQAAKCEHLEKLQQELRTLKSATDDQAYKSEQLEKLQQELRTLRSTTDEQAATKSEQLEKLQKELRMLKGTADDQASKCQRLEAVQEDLVKEEKLRREVEEKNRTLQAQVDRLEWECAEVNRKHTGLVQDIDAKKAENTTLQTTLFKAQDELRTLNSSFEQQRYQQQLTLERERIASDTETQAQSRIQKLQTQLTAQLDEQTAARTKLQTEVLELRGELASIQVQELKPLEKLRDQLQRELERTTERASMLEKDLRSARQELSGQTDRANQMEIEVDVLVRREQQRKAQMDALNTAKIAVEKQLDTLQDELLTAQHDKRIDVDKLNFRVRDLESQVSQKEYETARLEERFAKAETWRSKEAARVEKRDAQLLELREQFTALQSRHVEVESSAEIQELRATKQKAEVKIQQLERDLGDERDGRKRDEIQRTEDLQRMQQAVEWQLPQLAQACVTRSSDEWARKCRAVAKKLRDELSMRALQERNELVEREHKAHEACERTEQKLKTTVAESEFLRREVGRLEDNNKVLLEQLHTIRVYLTQRPHATSMGSAPWNWPGNPPPAPNQAASTTTAATAAVGGPLGGPAVPLGGFTDFSTVNQLNTQLGILHAQFQQLFDVNDQRRRWHLAQFAKCKGSGVDREVPVVLPPSTLTSIMLRPSQMKQTLAKALTRPSATRGFSIRSSNPLSGTETSALTSKYTIVDHEYDAVIVGAGGAGLRAAMGCAEAGLKTACISKLFPTRSHTVAAQGGINAALGNMSVDDWRWHMYDTVKGSDWLGDQNAIHYMCREAPEAVRELEDFGLPFSRTEEGKIYQRPFGGQSLEFGKGGQARRTACAADRTGHAMLHTLYGRSLAFDTSYFIEYFALDLIMNDAGDCVGVMAFNMEDGTFHRFHTNNTVLATGGYGRAYFSCTSAHTCTGDGTGMALRAGIPLQDPEFVQFHPTGIYGAGCLITEGSRGEGGILRNSEGERFMERYAPTAKDLASRDVVSRAMTMEIREGRGVGKEQDHIFLHLDHLPPELLHERLPGISETAAIFAGVDVTKEPIPVLPTVHYNMGGIATNHMGEVVVPDVQGLPEPGKLYSDKIVKGLFAAGEAACASVHGANRLGANSLLDLVVFGRACAQRIAELTKPGEKKRPMPKDGGLKAIEDVDKLRYADGNISTADLRLEMQKTMQLDAAVYRTQESLAAGKEKIDEVVPKFNDIKVTDRSLIWNTDLTETLELRNLLACASCTMHGAEARKESRGAHAREDFTERDDVDWMKHTVAYHSDDGKTHIGYRAVQDQTLDENECKHVPPFARVY</sequence>
<dbReference type="InterPro" id="IPR014006">
    <property type="entry name" value="Succ_Dhase_FrdA_Gneg"/>
</dbReference>
<dbReference type="Gene3D" id="3.90.180.10">
    <property type="entry name" value="Medium-chain alcohol dehydrogenases, catalytic domain"/>
    <property type="match status" value="1"/>
</dbReference>
<dbReference type="InterPro" id="IPR030664">
    <property type="entry name" value="SdhA/FrdA/AprA"/>
</dbReference>
<name>A0A3F2RCQ9_9STRA</name>
<dbReference type="SUPFAM" id="SSF51735">
    <property type="entry name" value="NAD(P)-binding Rossmann-fold domains"/>
    <property type="match status" value="1"/>
</dbReference>
<evidence type="ECO:0000256" key="10">
    <source>
        <dbReference type="ARBA" id="ARBA00022982"/>
    </source>
</evidence>
<dbReference type="Gene3D" id="3.50.50.60">
    <property type="entry name" value="FAD/NAD(P)-binding domain"/>
    <property type="match status" value="1"/>
</dbReference>
<dbReference type="Proteomes" id="UP000277300">
    <property type="component" value="Unassembled WGS sequence"/>
</dbReference>
<dbReference type="FunFam" id="3.90.700.10:FF:000001">
    <property type="entry name" value="Mitochondrial succinate dehydrogenase flavoprotein subunit"/>
    <property type="match status" value="1"/>
</dbReference>
<dbReference type="Pfam" id="PF13602">
    <property type="entry name" value="ADH_zinc_N_2"/>
    <property type="match status" value="1"/>
</dbReference>
<dbReference type="GO" id="GO:0008177">
    <property type="term" value="F:succinate dehydrogenase (quinone) activity"/>
    <property type="evidence" value="ECO:0007669"/>
    <property type="project" value="UniProtKB-EC"/>
</dbReference>
<accession>A0A3F2RCQ9</accession>
<evidence type="ECO:0000256" key="13">
    <source>
        <dbReference type="ARBA" id="ARBA00023136"/>
    </source>
</evidence>
<dbReference type="InterPro" id="IPR027477">
    <property type="entry name" value="Succ_DH/fumarate_Rdtase_cat_sf"/>
</dbReference>
<keyword evidence="9 20" id="KW-0809">Transit peptide</keyword>
<keyword evidence="11 20" id="KW-0560">Oxidoreductase</keyword>
<reference evidence="24 25" key="1">
    <citation type="submission" date="2018-07" db="EMBL/GenBank/DDBJ databases">
        <title>Genome sequencing of oomycete isolates from Chile give support for New Zealand origin for Phytophthora kernoviae and make available the first Nothophytophthora sp. genome.</title>
        <authorList>
            <person name="Studholme D.J."/>
            <person name="Sanfuentes E."/>
            <person name="Panda P."/>
            <person name="Hill R."/>
            <person name="Sambles C."/>
            <person name="Grant M."/>
            <person name="Williams N.M."/>
            <person name="Mcdougal R.L."/>
        </authorList>
    </citation>
    <scope>NUCLEOTIDE SEQUENCE [LARGE SCALE GENOMIC DNA]</scope>
    <source>
        <strain evidence="24">Chile6</strain>
    </source>
</reference>
<dbReference type="FunFam" id="1.20.58.100:FF:000001">
    <property type="entry name" value="Succinate dehydrogenase flavoprotein subunit (SdhA)"/>
    <property type="match status" value="1"/>
</dbReference>
<proteinExistence type="inferred from homology"/>
<dbReference type="GO" id="GO:0006121">
    <property type="term" value="P:mitochondrial electron transport, succinate to ubiquinone"/>
    <property type="evidence" value="ECO:0007669"/>
    <property type="project" value="TreeGrafter"/>
</dbReference>
<feature type="binding site" evidence="18">
    <location>
        <position position="1502"/>
    </location>
    <ligand>
        <name>FAD</name>
        <dbReference type="ChEBI" id="CHEBI:57692"/>
    </ligand>
</feature>
<dbReference type="Gene3D" id="4.10.80.40">
    <property type="entry name" value="succinate dehydrogenase protein domain"/>
    <property type="match status" value="1"/>
</dbReference>
<keyword evidence="8 18" id="KW-0274">FAD</keyword>
<feature type="region of interest" description="Disordered" evidence="22">
    <location>
        <begin position="483"/>
        <end position="507"/>
    </location>
</feature>
<feature type="coiled-coil region" evidence="21">
    <location>
        <begin position="1061"/>
        <end position="1115"/>
    </location>
</feature>
<dbReference type="GO" id="GO:0009055">
    <property type="term" value="F:electron transfer activity"/>
    <property type="evidence" value="ECO:0007669"/>
    <property type="project" value="TreeGrafter"/>
</dbReference>
<dbReference type="InterPro" id="IPR003953">
    <property type="entry name" value="FAD-dep_OxRdtase_2_FAD-bd"/>
</dbReference>
<comment type="cofactor">
    <cofactor evidence="18">
        <name>FAD</name>
        <dbReference type="ChEBI" id="CHEBI:57692"/>
    </cofactor>
    <text evidence="18">Flavinylated by SdhE, about 5% flavinylation occurs in the absence of SdhE.</text>
</comment>
<keyword evidence="21" id="KW-0175">Coiled coil</keyword>
<evidence type="ECO:0000313" key="25">
    <source>
        <dbReference type="Proteomes" id="UP000277300"/>
    </source>
</evidence>
<dbReference type="Gene3D" id="3.30.1470.10">
    <property type="entry name" value="Photosystem I PsaD, reaction center subunit II"/>
    <property type="match status" value="1"/>
</dbReference>
<dbReference type="SMART" id="SM00456">
    <property type="entry name" value="WW"/>
    <property type="match status" value="1"/>
</dbReference>
<evidence type="ECO:0000256" key="9">
    <source>
        <dbReference type="ARBA" id="ARBA00022946"/>
    </source>
</evidence>
<keyword evidence="6 18" id="KW-0285">Flavoprotein</keyword>
<dbReference type="UniPathway" id="UPA00223">
    <property type="reaction ID" value="UER01006"/>
</dbReference>
<evidence type="ECO:0000256" key="8">
    <source>
        <dbReference type="ARBA" id="ARBA00022827"/>
    </source>
</evidence>
<dbReference type="Pfam" id="PF00397">
    <property type="entry name" value="WW"/>
    <property type="match status" value="1"/>
</dbReference>
<gene>
    <name evidence="24" type="ORF">BBP00_00009393</name>
</gene>
<dbReference type="SMR" id="A0A3F2RCQ9"/>
<evidence type="ECO:0000256" key="5">
    <source>
        <dbReference type="ARBA" id="ARBA00022532"/>
    </source>
</evidence>
<organism evidence="24 25">
    <name type="scientific">Phytophthora kernoviae</name>
    <dbReference type="NCBI Taxonomy" id="325452"/>
    <lineage>
        <taxon>Eukaryota</taxon>
        <taxon>Sar</taxon>
        <taxon>Stramenopiles</taxon>
        <taxon>Oomycota</taxon>
        <taxon>Peronosporomycetes</taxon>
        <taxon>Peronosporales</taxon>
        <taxon>Peronosporaceae</taxon>
        <taxon>Phytophthora</taxon>
    </lineage>
</organism>
<feature type="domain" description="WW" evidence="23">
    <location>
        <begin position="362"/>
        <end position="395"/>
    </location>
</feature>
<dbReference type="PROSITE" id="PS00504">
    <property type="entry name" value="FRD_SDH_FAD_BINDING"/>
    <property type="match status" value="1"/>
</dbReference>